<dbReference type="AlphaFoldDB" id="A0A160T5D7"/>
<dbReference type="Gene3D" id="1.25.40.10">
    <property type="entry name" value="Tetratricopeptide repeat domain"/>
    <property type="match status" value="2"/>
</dbReference>
<dbReference type="Pfam" id="PF03704">
    <property type="entry name" value="BTAD"/>
    <property type="match status" value="1"/>
</dbReference>
<reference evidence="2" key="1">
    <citation type="submission" date="2016-01" db="EMBL/GenBank/DDBJ databases">
        <authorList>
            <person name="Mcilroy J.S."/>
            <person name="Karst M S."/>
            <person name="Albertsen M."/>
        </authorList>
    </citation>
    <scope>NUCLEOTIDE SEQUENCE</scope>
    <source>
        <strain evidence="2">Cfx-K</strain>
    </source>
</reference>
<proteinExistence type="predicted"/>
<evidence type="ECO:0000313" key="2">
    <source>
        <dbReference type="EMBL" id="CUS04368.2"/>
    </source>
</evidence>
<dbReference type="InterPro" id="IPR005158">
    <property type="entry name" value="BTAD"/>
</dbReference>
<dbReference type="InterPro" id="IPR011990">
    <property type="entry name" value="TPR-like_helical_dom_sf"/>
</dbReference>
<dbReference type="EMBL" id="LN890655">
    <property type="protein sequence ID" value="CUS04368.2"/>
    <property type="molecule type" value="Genomic_DNA"/>
</dbReference>
<dbReference type="Pfam" id="PF13401">
    <property type="entry name" value="AAA_22"/>
    <property type="match status" value="1"/>
</dbReference>
<dbReference type="RefSeq" id="WP_162292484.1">
    <property type="nucleotide sequence ID" value="NZ_LN890655.1"/>
</dbReference>
<evidence type="ECO:0000313" key="3">
    <source>
        <dbReference type="Proteomes" id="UP000215027"/>
    </source>
</evidence>
<name>A0A160T5D7_9CHLR</name>
<organism evidence="2 3">
    <name type="scientific">Candidatus Promineifilum breve</name>
    <dbReference type="NCBI Taxonomy" id="1806508"/>
    <lineage>
        <taxon>Bacteria</taxon>
        <taxon>Bacillati</taxon>
        <taxon>Chloroflexota</taxon>
        <taxon>Ardenticatenia</taxon>
        <taxon>Candidatus Promineifilales</taxon>
        <taxon>Candidatus Promineifilaceae</taxon>
        <taxon>Candidatus Promineifilum</taxon>
    </lineage>
</organism>
<gene>
    <name evidence="2" type="ORF">CFX0092_A2490</name>
</gene>
<dbReference type="Gene3D" id="3.40.50.300">
    <property type="entry name" value="P-loop containing nucleotide triphosphate hydrolases"/>
    <property type="match status" value="1"/>
</dbReference>
<dbReference type="InterPro" id="IPR049945">
    <property type="entry name" value="AAA_22"/>
</dbReference>
<keyword evidence="3" id="KW-1185">Reference proteome</keyword>
<feature type="domain" description="Bacterial transcriptional activator" evidence="1">
    <location>
        <begin position="104"/>
        <end position="257"/>
    </location>
</feature>
<dbReference type="KEGG" id="pbf:CFX0092_A2490"/>
<dbReference type="PANTHER" id="PTHR47691">
    <property type="entry name" value="REGULATOR-RELATED"/>
    <property type="match status" value="1"/>
</dbReference>
<dbReference type="GO" id="GO:0016887">
    <property type="term" value="F:ATP hydrolysis activity"/>
    <property type="evidence" value="ECO:0007669"/>
    <property type="project" value="InterPro"/>
</dbReference>
<dbReference type="SUPFAM" id="SSF52540">
    <property type="entry name" value="P-loop containing nucleoside triphosphate hydrolases"/>
    <property type="match status" value="1"/>
</dbReference>
<dbReference type="GO" id="GO:0003677">
    <property type="term" value="F:DNA binding"/>
    <property type="evidence" value="ECO:0007669"/>
    <property type="project" value="InterPro"/>
</dbReference>
<dbReference type="SMART" id="SM01043">
    <property type="entry name" value="BTAD"/>
    <property type="match status" value="1"/>
</dbReference>
<accession>A0A160T5D7</accession>
<dbReference type="PANTHER" id="PTHR47691:SF3">
    <property type="entry name" value="HTH-TYPE TRANSCRIPTIONAL REGULATOR RV0890C-RELATED"/>
    <property type="match status" value="1"/>
</dbReference>
<dbReference type="SUPFAM" id="SSF48452">
    <property type="entry name" value="TPR-like"/>
    <property type="match status" value="2"/>
</dbReference>
<dbReference type="Proteomes" id="UP000215027">
    <property type="component" value="Chromosome I"/>
</dbReference>
<dbReference type="SUPFAM" id="SSF46894">
    <property type="entry name" value="C-terminal effector domain of the bipartite response regulators"/>
    <property type="match status" value="1"/>
</dbReference>
<dbReference type="PRINTS" id="PR00364">
    <property type="entry name" value="DISEASERSIST"/>
</dbReference>
<evidence type="ECO:0000259" key="1">
    <source>
        <dbReference type="SMART" id="SM01043"/>
    </source>
</evidence>
<sequence length="954" mass="104552">MSRLVMAFLGPILVTRDSSPATGFEYDKVRALLAYLALEPERPHRREALGGLLWPDQPEKAARDGLRNALATLRQAIGDDIAQPAHLLISRETVQFNAVSDYTLDVAEFSRRLASAGRHRHRNPDTCRVCAAGLREAAEWYRGPLLAQFSLADSAEFESWLVVRRETLHREAMEAFARLAAFYLRREEYAAARFFAGRQLAYEPWSETAHRQAMLALARKGDRAAALAQYQRCRRSLASELDVSPEPETDLLFERIRDGGLIVAAAPRVMPPPVSPLIGRERDLAALARQLADPDVRLLTITGPGGVGKTSLALLAGGQFGSDFADGSVFVPLATTADPSGIMPAIAATLGLLAEPSRPLAVQVADYLRGRDMLLVLDNFEHLVGGANVLTQLLAAAPRLVLLVTSRERLNLTTEWLYELPGLDCPAEDAGEPLAGFGAIQLFARRARQERGDFALLSAEAIAAADICRLVQGMPLAIELAAAATGGQSTAAIAQSLRAGLDALTVEWADLPPRHRSVRAAFEHSWSLLSDDERRMLRRLSVFSGGFDAAAAEALAGAGRDDLRRLRGKSLLQAAQDGRFDFHPLIRTFAGERLAARAETDETARHHLAYFTALAEQGEQALKGREQLAWIGRLEADHANILAALTWAEANEYAVAARLGAAMWLFWFMRGHLVESRGRYARLYPGRHRLAVHLRARLLNGYASTIMGQGDPGAIEPVASEALACYREAGDDEGIALSLHHLSIAVRETGNEQRSLACSAEGVAAARRVEGDNATWSLGVVQDSHTLALSNAGRIDEAVRLLRKNESLSRERGDRWVWAYTLIKLAMIDLDNGQLDEARQESLKALAVAEEYGDRRLILFTSIFLSEIALRHADLPEAWRRAETAERYSREVGDRGSQAEVLMKMGDILARRGFPEEAARHYREARVAYAALGDESAVDKAAEKLDELARQASD</sequence>
<dbReference type="InterPro" id="IPR016032">
    <property type="entry name" value="Sig_transdc_resp-reg_C-effctor"/>
</dbReference>
<dbReference type="InterPro" id="IPR027417">
    <property type="entry name" value="P-loop_NTPase"/>
</dbReference>
<protein>
    <submittedName>
        <fullName evidence="2">Transcriptional regulator, SARP family</fullName>
    </submittedName>
</protein>
<dbReference type="GO" id="GO:0006355">
    <property type="term" value="P:regulation of DNA-templated transcription"/>
    <property type="evidence" value="ECO:0007669"/>
    <property type="project" value="InterPro"/>
</dbReference>
<dbReference type="Gene3D" id="1.10.10.10">
    <property type="entry name" value="Winged helix-like DNA-binding domain superfamily/Winged helix DNA-binding domain"/>
    <property type="match status" value="1"/>
</dbReference>
<dbReference type="InterPro" id="IPR036388">
    <property type="entry name" value="WH-like_DNA-bd_sf"/>
</dbReference>